<protein>
    <recommendedName>
        <fullName evidence="4">Lipoprotein</fullName>
    </recommendedName>
</protein>
<proteinExistence type="predicted"/>
<sequence>MKRLTSLLALVVAIAFFAGCDQQPNQQSRQVVAAPVEKPKPDVSAVLANATELREEKLFLVTLKFEKEQFTLDLWAHAKNAMVAESRTLIVGERTFNEYQIGQKVSSKGDGWGFVFNGEIAEYVVRPTEKKVESQYFWADRNGAQTEINKEQYDEAMQQLRSSDRQLLTVPFAGVARTYVLGKPLAEYQFVDRQPLNRYFVTIRVENSTFTLDLTKHIRNAANTHDVTLEVPREVYEKTGNAWNAQLSTGSLIVKGRLSELRGKVTKKWSEVDNGYQLAKTADGQQFVIPK</sequence>
<comment type="caution">
    <text evidence="2">The sequence shown here is derived from an EMBL/GenBank/DDBJ whole genome shotgun (WGS) entry which is preliminary data.</text>
</comment>
<feature type="signal peptide" evidence="1">
    <location>
        <begin position="1"/>
        <end position="18"/>
    </location>
</feature>
<dbReference type="Proteomes" id="UP000177960">
    <property type="component" value="Unassembled WGS sequence"/>
</dbReference>
<organism evidence="2 3">
    <name type="scientific">Candidatus Harrisonbacteria bacterium RIFCSPHIGHO2_02_FULL_42_16</name>
    <dbReference type="NCBI Taxonomy" id="1798404"/>
    <lineage>
        <taxon>Bacteria</taxon>
        <taxon>Candidatus Harrisoniibacteriota</taxon>
    </lineage>
</organism>
<gene>
    <name evidence="2" type="ORF">A3B92_02395</name>
</gene>
<keyword evidence="1" id="KW-0732">Signal</keyword>
<evidence type="ECO:0000313" key="3">
    <source>
        <dbReference type="Proteomes" id="UP000177960"/>
    </source>
</evidence>
<dbReference type="PROSITE" id="PS51257">
    <property type="entry name" value="PROKAR_LIPOPROTEIN"/>
    <property type="match status" value="1"/>
</dbReference>
<feature type="chain" id="PRO_5009581803" description="Lipoprotein" evidence="1">
    <location>
        <begin position="19"/>
        <end position="291"/>
    </location>
</feature>
<evidence type="ECO:0000256" key="1">
    <source>
        <dbReference type="SAM" id="SignalP"/>
    </source>
</evidence>
<reference evidence="2 3" key="1">
    <citation type="journal article" date="2016" name="Nat. Commun.">
        <title>Thousands of microbial genomes shed light on interconnected biogeochemical processes in an aquifer system.</title>
        <authorList>
            <person name="Anantharaman K."/>
            <person name="Brown C.T."/>
            <person name="Hug L.A."/>
            <person name="Sharon I."/>
            <person name="Castelle C.J."/>
            <person name="Probst A.J."/>
            <person name="Thomas B.C."/>
            <person name="Singh A."/>
            <person name="Wilkins M.J."/>
            <person name="Karaoz U."/>
            <person name="Brodie E.L."/>
            <person name="Williams K.H."/>
            <person name="Hubbard S.S."/>
            <person name="Banfield J.F."/>
        </authorList>
    </citation>
    <scope>NUCLEOTIDE SEQUENCE [LARGE SCALE GENOMIC DNA]</scope>
</reference>
<dbReference type="EMBL" id="MHJG01000013">
    <property type="protein sequence ID" value="OGY63941.1"/>
    <property type="molecule type" value="Genomic_DNA"/>
</dbReference>
<evidence type="ECO:0000313" key="2">
    <source>
        <dbReference type="EMBL" id="OGY63941.1"/>
    </source>
</evidence>
<evidence type="ECO:0008006" key="4">
    <source>
        <dbReference type="Google" id="ProtNLM"/>
    </source>
</evidence>
<name>A0A1G1ZHE0_9BACT</name>
<dbReference type="AlphaFoldDB" id="A0A1G1ZHE0"/>
<accession>A0A1G1ZHE0</accession>